<sequence>MNQLPSPTKTCPLCDAELPQDAVTCDYCPFDFSGKEINSDLPPQPSTATVKESDQ</sequence>
<dbReference type="AlphaFoldDB" id="W0V4Z8"/>
<feature type="compositionally biased region" description="Polar residues" evidence="1">
    <location>
        <begin position="46"/>
        <end position="55"/>
    </location>
</feature>
<name>W0V4Z8_9BURK</name>
<dbReference type="KEGG" id="jag:GJA_2044"/>
<evidence type="ECO:0000313" key="3">
    <source>
        <dbReference type="Proteomes" id="UP000027604"/>
    </source>
</evidence>
<dbReference type="Proteomes" id="UP000027604">
    <property type="component" value="Chromosome I"/>
</dbReference>
<proteinExistence type="predicted"/>
<reference evidence="2 3" key="1">
    <citation type="journal article" date="2015" name="Genome Announc.">
        <title>Genome Sequence of Mushroom Soft-Rot Pathogen Janthinobacterium agaricidamnosum.</title>
        <authorList>
            <person name="Graupner K."/>
            <person name="Lackner G."/>
            <person name="Hertweck C."/>
        </authorList>
    </citation>
    <scope>NUCLEOTIDE SEQUENCE [LARGE SCALE GENOMIC DNA]</scope>
    <source>
        <strain evidence="3">NBRC 102515 / DSM 9628</strain>
    </source>
</reference>
<protein>
    <submittedName>
        <fullName evidence="2">Uncharacterized protein</fullName>
    </submittedName>
</protein>
<keyword evidence="3" id="KW-1185">Reference proteome</keyword>
<organism evidence="2 3">
    <name type="scientific">Janthinobacterium agaricidamnosum NBRC 102515 = DSM 9628</name>
    <dbReference type="NCBI Taxonomy" id="1349767"/>
    <lineage>
        <taxon>Bacteria</taxon>
        <taxon>Pseudomonadati</taxon>
        <taxon>Pseudomonadota</taxon>
        <taxon>Betaproteobacteria</taxon>
        <taxon>Burkholderiales</taxon>
        <taxon>Oxalobacteraceae</taxon>
        <taxon>Janthinobacterium</taxon>
    </lineage>
</organism>
<evidence type="ECO:0000256" key="1">
    <source>
        <dbReference type="SAM" id="MobiDB-lite"/>
    </source>
</evidence>
<gene>
    <name evidence="2" type="ORF">GJA_2044</name>
</gene>
<feature type="region of interest" description="Disordered" evidence="1">
    <location>
        <begin position="36"/>
        <end position="55"/>
    </location>
</feature>
<evidence type="ECO:0000313" key="2">
    <source>
        <dbReference type="EMBL" id="CDG82680.1"/>
    </source>
</evidence>
<dbReference type="HOGENOM" id="CLU_3026189_0_0_4"/>
<dbReference type="EMBL" id="HG322949">
    <property type="protein sequence ID" value="CDG82680.1"/>
    <property type="molecule type" value="Genomic_DNA"/>
</dbReference>
<dbReference type="PATRIC" id="fig|1349767.4.peg.3808"/>
<accession>W0V4Z8</accession>